<accession>A0ABW4Z5L4</accession>
<sequence length="103" mass="11518">MLHIDEQALTLLLQTGGITQIELRPAGRGYGVFVCMDRKEDGPSTAMLITARMKHQKRKQPRTWPTTDACVQFLKSKAQELPTIKIDVNQGGDDTKTTSQHPQ</sequence>
<comment type="caution">
    <text evidence="1">The sequence shown here is derived from an EMBL/GenBank/DDBJ whole genome shotgun (WGS) entry which is preliminary data.</text>
</comment>
<dbReference type="Proteomes" id="UP001597299">
    <property type="component" value="Unassembled WGS sequence"/>
</dbReference>
<reference evidence="3" key="2">
    <citation type="journal article" date="2019" name="Int. J. Syst. Evol. Microbiol.">
        <title>The Global Catalogue of Microorganisms (GCM) 10K type strain sequencing project: providing services to taxonomists for standard genome sequencing and annotation.</title>
        <authorList>
            <consortium name="The Broad Institute Genomics Platform"/>
            <consortium name="The Broad Institute Genome Sequencing Center for Infectious Disease"/>
            <person name="Wu L."/>
            <person name="Ma J."/>
        </authorList>
    </citation>
    <scope>NUCLEOTIDE SEQUENCE [LARGE SCALE GENOMIC DNA]</scope>
    <source>
        <strain evidence="3">CCM 7435</strain>
    </source>
</reference>
<proteinExistence type="predicted"/>
<dbReference type="EMBL" id="JBHUHD010000005">
    <property type="protein sequence ID" value="MFD2143856.1"/>
    <property type="molecule type" value="Genomic_DNA"/>
</dbReference>
<protein>
    <submittedName>
        <fullName evidence="1">Uncharacterized protein</fullName>
    </submittedName>
</protein>
<organism evidence="1 3">
    <name type="scientific">Ancylobacter oerskovii</name>
    <dbReference type="NCBI Taxonomy" id="459519"/>
    <lineage>
        <taxon>Bacteria</taxon>
        <taxon>Pseudomonadati</taxon>
        <taxon>Pseudomonadota</taxon>
        <taxon>Alphaproteobacteria</taxon>
        <taxon>Hyphomicrobiales</taxon>
        <taxon>Xanthobacteraceae</taxon>
        <taxon>Ancylobacter</taxon>
    </lineage>
</organism>
<gene>
    <name evidence="1" type="ORF">ACFSNC_25955</name>
    <name evidence="2" type="ORF">ACFSNC_26265</name>
</gene>
<name>A0ABW4Z5L4_9HYPH</name>
<evidence type="ECO:0000313" key="1">
    <source>
        <dbReference type="EMBL" id="MFD2143794.1"/>
    </source>
</evidence>
<dbReference type="RefSeq" id="WP_213355268.1">
    <property type="nucleotide sequence ID" value="NZ_JAHBGB010000043.1"/>
</dbReference>
<reference evidence="1" key="3">
    <citation type="submission" date="2024-09" db="EMBL/GenBank/DDBJ databases">
        <authorList>
            <person name="Sun Q."/>
            <person name="Mori K."/>
        </authorList>
    </citation>
    <scope>NUCLEOTIDE SEQUENCE</scope>
    <source>
        <strain evidence="1">CCM 7435</strain>
    </source>
</reference>
<dbReference type="EMBL" id="JBHUHD010000005">
    <property type="protein sequence ID" value="MFD2143794.1"/>
    <property type="molecule type" value="Genomic_DNA"/>
</dbReference>
<reference evidence="1" key="1">
    <citation type="journal article" date="2014" name="Int. J. Syst. Evol. Microbiol.">
        <title>Complete genome of a new Firmicutes species belonging to the dominant human colonic microbiota ('Ruminococcus bicirculans') reveals two chromosomes and a selective capacity to utilize plant glucans.</title>
        <authorList>
            <consortium name="NISC Comparative Sequencing Program"/>
            <person name="Wegmann U."/>
            <person name="Louis P."/>
            <person name="Goesmann A."/>
            <person name="Henrissat B."/>
            <person name="Duncan S.H."/>
            <person name="Flint H.J."/>
        </authorList>
    </citation>
    <scope>NUCLEOTIDE SEQUENCE</scope>
    <source>
        <strain evidence="1">CCM 7435</strain>
    </source>
</reference>
<keyword evidence="3" id="KW-1185">Reference proteome</keyword>
<evidence type="ECO:0000313" key="2">
    <source>
        <dbReference type="EMBL" id="MFD2143856.1"/>
    </source>
</evidence>
<evidence type="ECO:0000313" key="3">
    <source>
        <dbReference type="Proteomes" id="UP001597299"/>
    </source>
</evidence>